<gene>
    <name evidence="1" type="ORF">Cenrod_2283</name>
</gene>
<keyword evidence="2" id="KW-1185">Reference proteome</keyword>
<proteinExistence type="predicted"/>
<evidence type="ECO:0000313" key="2">
    <source>
        <dbReference type="Proteomes" id="UP000017184"/>
    </source>
</evidence>
<dbReference type="RefSeq" id="WP_022775799.1">
    <property type="nucleotide sequence ID" value="NC_022576.1"/>
</dbReference>
<reference evidence="1 2" key="1">
    <citation type="journal article" date="2013" name="Genome Biol.">
        <title>Genomic analysis reveals key aspects of prokaryotic symbiosis in the phototrophic consortium "Chlorochromatium aggregatum".</title>
        <authorList>
            <person name="Liu Z."/>
            <person name="Muller J."/>
            <person name="Li T."/>
            <person name="Alvey R.M."/>
            <person name="Vogl K."/>
            <person name="Frigaard N.U."/>
            <person name="Rockwell N.C."/>
            <person name="Boyd E.S."/>
            <person name="Tomsho L.P."/>
            <person name="Schuster S.C."/>
            <person name="Henke P."/>
            <person name="Rohde M."/>
            <person name="Overmann J."/>
            <person name="Bryant D.A."/>
        </authorList>
    </citation>
    <scope>NUCLEOTIDE SEQUENCE [LARGE SCALE GENOMIC DNA]</scope>
    <source>
        <strain evidence="1">CR</strain>
    </source>
</reference>
<dbReference type="Proteomes" id="UP000017184">
    <property type="component" value="Chromosome"/>
</dbReference>
<dbReference type="KEGG" id="cbx:Cenrod_2283"/>
<accession>U5NAN5</accession>
<dbReference type="EMBL" id="CP004885">
    <property type="protein sequence ID" value="AGX88345.1"/>
    <property type="molecule type" value="Genomic_DNA"/>
</dbReference>
<dbReference type="HOGENOM" id="CLU_1208023_0_0_4"/>
<sequence>MIDNHKKLCREFSQLIFGKLKDKDEVEKLMDCYETFGEFRVAFILKYEDSVIAFRKIASKWRDSIRCHQVAIDANDLTRTMELLSLRQSDIEQSLRESTALMLDKFKEIDTLTTLQINMRDRLIEMQNWITQFQIKITQEGIDATVRGNDVNELMHASELLASKQSEMQHNLRESISEALHQLKAVDSMATLQVNMRNRLTEVNEMVNQFRRQIAGNEIISTIDKGNSK</sequence>
<organism evidence="1 2">
    <name type="scientific">Candidatus Symbiobacter mobilis CR</name>
    <dbReference type="NCBI Taxonomy" id="946483"/>
    <lineage>
        <taxon>Bacteria</taxon>
        <taxon>Pseudomonadati</taxon>
        <taxon>Pseudomonadota</taxon>
        <taxon>Betaproteobacteria</taxon>
        <taxon>Burkholderiales</taxon>
        <taxon>Comamonadaceae</taxon>
    </lineage>
</organism>
<evidence type="ECO:0000313" key="1">
    <source>
        <dbReference type="EMBL" id="AGX88345.1"/>
    </source>
</evidence>
<protein>
    <submittedName>
        <fullName evidence="1">Uncharacterized protein</fullName>
    </submittedName>
</protein>
<name>U5NAN5_9BURK</name>
<dbReference type="STRING" id="946483.Cenrod_2283"/>
<dbReference type="AlphaFoldDB" id="U5NAN5"/>